<dbReference type="RefSeq" id="WP_094288321.1">
    <property type="nucleotide sequence ID" value="NZ_NOIG01000005.1"/>
</dbReference>
<dbReference type="EMBL" id="NOIG01000005">
    <property type="protein sequence ID" value="OYD50696.1"/>
    <property type="molecule type" value="Genomic_DNA"/>
</dbReference>
<name>A0A235ENT1_9BURK</name>
<comment type="caution">
    <text evidence="2">The sequence shown here is derived from an EMBL/GenBank/DDBJ whole genome shotgun (WGS) entry which is preliminary data.</text>
</comment>
<gene>
    <name evidence="2" type="ORF">CBY09_08165</name>
</gene>
<sequence length="230" mass="25539">MARIRTIKPEFFTSEDIVSLSPLARLLYVATWCEADKEGRLAWKPLTFKLRYFPGDECDIKALCQELVEAKLVVLYGDGLAYIPKFGAHQHINPRESASQLPEPDASPRVATRQTLDSDAQGGREGKEGKGTPDASRPDEPPGFTEFWKTWPSNDRKQAKGKCLEAWKKAHAERDAALILAHVESLKTSAGWRDKGGQFIPAPLVYLNNRRWEGAELAEVGGESSIGSFV</sequence>
<feature type="region of interest" description="Disordered" evidence="1">
    <location>
        <begin position="96"/>
        <end position="151"/>
    </location>
</feature>
<evidence type="ECO:0000256" key="1">
    <source>
        <dbReference type="SAM" id="MobiDB-lite"/>
    </source>
</evidence>
<dbReference type="OrthoDB" id="5526813at2"/>
<evidence type="ECO:0000313" key="3">
    <source>
        <dbReference type="Proteomes" id="UP000215441"/>
    </source>
</evidence>
<proteinExistence type="predicted"/>
<evidence type="ECO:0000313" key="2">
    <source>
        <dbReference type="EMBL" id="OYD50696.1"/>
    </source>
</evidence>
<feature type="compositionally biased region" description="Basic and acidic residues" evidence="1">
    <location>
        <begin position="122"/>
        <end position="140"/>
    </location>
</feature>
<reference evidence="2 3" key="1">
    <citation type="submission" date="2017-07" db="EMBL/GenBank/DDBJ databases">
        <title>Acidovorax KNDSW TSA 6 genome sequence and assembly.</title>
        <authorList>
            <person name="Mayilraj S."/>
        </authorList>
    </citation>
    <scope>NUCLEOTIDE SEQUENCE [LARGE SCALE GENOMIC DNA]</scope>
    <source>
        <strain evidence="2 3">KNDSW-TSA6</strain>
    </source>
</reference>
<protein>
    <recommendedName>
        <fullName evidence="4">DnaT DNA-binding domain-containing protein</fullName>
    </recommendedName>
</protein>
<organism evidence="2 3">
    <name type="scientific">Acidovorax kalamii</name>
    <dbReference type="NCBI Taxonomy" id="2004485"/>
    <lineage>
        <taxon>Bacteria</taxon>
        <taxon>Pseudomonadati</taxon>
        <taxon>Pseudomonadota</taxon>
        <taxon>Betaproteobacteria</taxon>
        <taxon>Burkholderiales</taxon>
        <taxon>Comamonadaceae</taxon>
        <taxon>Acidovorax</taxon>
    </lineage>
</organism>
<dbReference type="AlphaFoldDB" id="A0A235ENT1"/>
<dbReference type="Proteomes" id="UP000215441">
    <property type="component" value="Unassembled WGS sequence"/>
</dbReference>
<accession>A0A235ENT1</accession>
<keyword evidence="3" id="KW-1185">Reference proteome</keyword>
<evidence type="ECO:0008006" key="4">
    <source>
        <dbReference type="Google" id="ProtNLM"/>
    </source>
</evidence>